<feature type="compositionally biased region" description="Basic residues" evidence="15">
    <location>
        <begin position="1440"/>
        <end position="1453"/>
    </location>
</feature>
<evidence type="ECO:0000256" key="5">
    <source>
        <dbReference type="ARBA" id="ARBA00022679"/>
    </source>
</evidence>
<evidence type="ECO:0000256" key="7">
    <source>
        <dbReference type="ARBA" id="ARBA00022741"/>
    </source>
</evidence>
<evidence type="ECO:0000256" key="6">
    <source>
        <dbReference type="ARBA" id="ARBA00022723"/>
    </source>
</evidence>
<dbReference type="SMART" id="SM00220">
    <property type="entry name" value="S_TKc"/>
    <property type="match status" value="1"/>
</dbReference>
<feature type="region of interest" description="Disordered" evidence="15">
    <location>
        <begin position="935"/>
        <end position="1004"/>
    </location>
</feature>
<comment type="catalytic activity">
    <reaction evidence="12">
        <text>L-threonyl-[protein] + ATP = O-phospho-L-threonyl-[protein] + ADP + H(+)</text>
        <dbReference type="Rhea" id="RHEA:46608"/>
        <dbReference type="Rhea" id="RHEA-COMP:11060"/>
        <dbReference type="Rhea" id="RHEA-COMP:11605"/>
        <dbReference type="ChEBI" id="CHEBI:15378"/>
        <dbReference type="ChEBI" id="CHEBI:30013"/>
        <dbReference type="ChEBI" id="CHEBI:30616"/>
        <dbReference type="ChEBI" id="CHEBI:61977"/>
        <dbReference type="ChEBI" id="CHEBI:456216"/>
        <dbReference type="EC" id="2.7.11.1"/>
    </reaction>
</comment>
<feature type="region of interest" description="Disordered" evidence="15">
    <location>
        <begin position="718"/>
        <end position="743"/>
    </location>
</feature>
<protein>
    <recommendedName>
        <fullName evidence="3">non-specific serine/threonine protein kinase</fullName>
        <ecNumber evidence="3">2.7.11.1</ecNumber>
    </recommendedName>
</protein>
<dbReference type="PROSITE" id="PS50011">
    <property type="entry name" value="PROTEIN_KINASE_DOM"/>
    <property type="match status" value="1"/>
</dbReference>
<feature type="binding site" evidence="14">
    <location>
        <position position="178"/>
    </location>
    <ligand>
        <name>ATP</name>
        <dbReference type="ChEBI" id="CHEBI:30616"/>
    </ligand>
</feature>
<accession>A0A1I8NLV8</accession>
<dbReference type="PANTHER" id="PTHR24349">
    <property type="entry name" value="SERINE/THREONINE-PROTEIN KINASE"/>
    <property type="match status" value="1"/>
</dbReference>
<proteinExistence type="inferred from homology"/>
<dbReference type="EC" id="2.7.11.1" evidence="3"/>
<keyword evidence="5" id="KW-0808">Transferase</keyword>
<dbReference type="KEGG" id="scac:106086043"/>
<organism evidence="17 18">
    <name type="scientific">Stomoxys calcitrans</name>
    <name type="common">Stable fly</name>
    <name type="synonym">Conops calcitrans</name>
    <dbReference type="NCBI Taxonomy" id="35570"/>
    <lineage>
        <taxon>Eukaryota</taxon>
        <taxon>Metazoa</taxon>
        <taxon>Ecdysozoa</taxon>
        <taxon>Arthropoda</taxon>
        <taxon>Hexapoda</taxon>
        <taxon>Insecta</taxon>
        <taxon>Pterygota</taxon>
        <taxon>Neoptera</taxon>
        <taxon>Endopterygota</taxon>
        <taxon>Diptera</taxon>
        <taxon>Brachycera</taxon>
        <taxon>Muscomorpha</taxon>
        <taxon>Muscoidea</taxon>
        <taxon>Muscidae</taxon>
        <taxon>Stomoxys</taxon>
    </lineage>
</organism>
<keyword evidence="9 14" id="KW-0067">ATP-binding</keyword>
<dbReference type="PROSITE" id="PS00108">
    <property type="entry name" value="PROTEIN_KINASE_ST"/>
    <property type="match status" value="1"/>
</dbReference>
<dbReference type="GO" id="GO:0004674">
    <property type="term" value="F:protein serine/threonine kinase activity"/>
    <property type="evidence" value="ECO:0007669"/>
    <property type="project" value="UniProtKB-KW"/>
</dbReference>
<dbReference type="InterPro" id="IPR017441">
    <property type="entry name" value="Protein_kinase_ATP_BS"/>
</dbReference>
<dbReference type="STRING" id="35570.A0A1I8NLV8"/>
<comment type="similarity">
    <text evidence="2">Belongs to the protein kinase superfamily. CAMK Ser/Thr protein kinase family.</text>
</comment>
<keyword evidence="6" id="KW-0479">Metal-binding</keyword>
<evidence type="ECO:0000256" key="12">
    <source>
        <dbReference type="ARBA" id="ARBA00047899"/>
    </source>
</evidence>
<keyword evidence="7 14" id="KW-0547">Nucleotide-binding</keyword>
<feature type="compositionally biased region" description="Low complexity" evidence="15">
    <location>
        <begin position="1098"/>
        <end position="1111"/>
    </location>
</feature>
<dbReference type="InterPro" id="IPR050205">
    <property type="entry name" value="CDPK_Ser/Thr_kinases"/>
</dbReference>
<dbReference type="Gene3D" id="1.10.510.10">
    <property type="entry name" value="Transferase(Phosphotransferase) domain 1"/>
    <property type="match status" value="1"/>
</dbReference>
<feature type="compositionally biased region" description="Low complexity" evidence="15">
    <location>
        <begin position="1425"/>
        <end position="1434"/>
    </location>
</feature>
<dbReference type="OrthoDB" id="5794026at2759"/>
<feature type="compositionally biased region" description="Polar residues" evidence="15">
    <location>
        <begin position="971"/>
        <end position="992"/>
    </location>
</feature>
<feature type="compositionally biased region" description="Basic and acidic residues" evidence="15">
    <location>
        <begin position="109"/>
        <end position="127"/>
    </location>
</feature>
<dbReference type="GO" id="GO:0046872">
    <property type="term" value="F:metal ion binding"/>
    <property type="evidence" value="ECO:0007669"/>
    <property type="project" value="UniProtKB-KW"/>
</dbReference>
<feature type="region of interest" description="Disordered" evidence="15">
    <location>
        <begin position="1282"/>
        <end position="1303"/>
    </location>
</feature>
<evidence type="ECO:0000256" key="13">
    <source>
        <dbReference type="ARBA" id="ARBA00048679"/>
    </source>
</evidence>
<evidence type="ECO:0000256" key="3">
    <source>
        <dbReference type="ARBA" id="ARBA00012513"/>
    </source>
</evidence>
<feature type="compositionally biased region" description="Polar residues" evidence="15">
    <location>
        <begin position="1282"/>
        <end position="1296"/>
    </location>
</feature>
<dbReference type="InterPro" id="IPR011009">
    <property type="entry name" value="Kinase-like_dom_sf"/>
</dbReference>
<feature type="compositionally biased region" description="Basic and acidic residues" evidence="15">
    <location>
        <begin position="600"/>
        <end position="617"/>
    </location>
</feature>
<evidence type="ECO:0000256" key="9">
    <source>
        <dbReference type="ARBA" id="ARBA00022840"/>
    </source>
</evidence>
<feature type="region of interest" description="Disordered" evidence="15">
    <location>
        <begin position="882"/>
        <end position="903"/>
    </location>
</feature>
<name>A0A1I8NLV8_STOCA</name>
<dbReference type="PROSITE" id="PS00107">
    <property type="entry name" value="PROTEIN_KINASE_ATP"/>
    <property type="match status" value="1"/>
</dbReference>
<dbReference type="EnsemblMetazoa" id="SCAU000158-RA">
    <property type="protein sequence ID" value="SCAU000158-PA"/>
    <property type="gene ID" value="SCAU000158"/>
</dbReference>
<dbReference type="Gene3D" id="3.30.200.20">
    <property type="entry name" value="Phosphorylase Kinase, domain 1"/>
    <property type="match status" value="1"/>
</dbReference>
<evidence type="ECO:0000256" key="15">
    <source>
        <dbReference type="SAM" id="MobiDB-lite"/>
    </source>
</evidence>
<evidence type="ECO:0000256" key="10">
    <source>
        <dbReference type="ARBA" id="ARBA00022842"/>
    </source>
</evidence>
<evidence type="ECO:0000313" key="18">
    <source>
        <dbReference type="Proteomes" id="UP000095300"/>
    </source>
</evidence>
<keyword evidence="11" id="KW-0810">Translation regulation</keyword>
<evidence type="ECO:0000256" key="14">
    <source>
        <dbReference type="PROSITE-ProRule" id="PRU10141"/>
    </source>
</evidence>
<feature type="compositionally biased region" description="Basic residues" evidence="15">
    <location>
        <begin position="888"/>
        <end position="903"/>
    </location>
</feature>
<evidence type="ECO:0000313" key="17">
    <source>
        <dbReference type="EnsemblMetazoa" id="SCAU000158-PA"/>
    </source>
</evidence>
<dbReference type="GO" id="GO:0005524">
    <property type="term" value="F:ATP binding"/>
    <property type="evidence" value="ECO:0007669"/>
    <property type="project" value="UniProtKB-UniRule"/>
</dbReference>
<feature type="region of interest" description="Disordered" evidence="15">
    <location>
        <begin position="1027"/>
        <end position="1046"/>
    </location>
</feature>
<feature type="region of interest" description="Disordered" evidence="15">
    <location>
        <begin position="61"/>
        <end position="137"/>
    </location>
</feature>
<evidence type="ECO:0000256" key="11">
    <source>
        <dbReference type="ARBA" id="ARBA00022845"/>
    </source>
</evidence>
<evidence type="ECO:0000256" key="8">
    <source>
        <dbReference type="ARBA" id="ARBA00022777"/>
    </source>
</evidence>
<feature type="region of interest" description="Disordered" evidence="15">
    <location>
        <begin position="1425"/>
        <end position="1462"/>
    </location>
</feature>
<evidence type="ECO:0000259" key="16">
    <source>
        <dbReference type="PROSITE" id="PS50011"/>
    </source>
</evidence>
<reference evidence="17" key="1">
    <citation type="submission" date="2020-05" db="UniProtKB">
        <authorList>
            <consortium name="EnsemblMetazoa"/>
        </authorList>
    </citation>
    <scope>IDENTIFICATION</scope>
    <source>
        <strain evidence="17">USDA</strain>
    </source>
</reference>
<feature type="domain" description="Protein kinase" evidence="16">
    <location>
        <begin position="149"/>
        <end position="434"/>
    </location>
</feature>
<feature type="compositionally biased region" description="Polar residues" evidence="15">
    <location>
        <begin position="649"/>
        <end position="659"/>
    </location>
</feature>
<dbReference type="VEuPathDB" id="VectorBase:SCAU000158"/>
<feature type="region of interest" description="Disordered" evidence="15">
    <location>
        <begin position="1229"/>
        <end position="1270"/>
    </location>
</feature>
<evidence type="ECO:0000256" key="2">
    <source>
        <dbReference type="ARBA" id="ARBA00006692"/>
    </source>
</evidence>
<dbReference type="FunFam" id="3.30.200.20:FF:000093">
    <property type="entry name" value="Putative map kinase-interacting serine/threonine-protein kinase 1"/>
    <property type="match status" value="1"/>
</dbReference>
<comment type="catalytic activity">
    <reaction evidence="13">
        <text>L-seryl-[protein] + ATP = O-phospho-L-seryl-[protein] + ADP + H(+)</text>
        <dbReference type="Rhea" id="RHEA:17989"/>
        <dbReference type="Rhea" id="RHEA-COMP:9863"/>
        <dbReference type="Rhea" id="RHEA-COMP:11604"/>
        <dbReference type="ChEBI" id="CHEBI:15378"/>
        <dbReference type="ChEBI" id="CHEBI:29999"/>
        <dbReference type="ChEBI" id="CHEBI:30616"/>
        <dbReference type="ChEBI" id="CHEBI:83421"/>
        <dbReference type="ChEBI" id="CHEBI:456216"/>
        <dbReference type="EC" id="2.7.11.1"/>
    </reaction>
</comment>
<feature type="compositionally biased region" description="Basic and acidic residues" evidence="15">
    <location>
        <begin position="635"/>
        <end position="648"/>
    </location>
</feature>
<keyword evidence="18" id="KW-1185">Reference proteome</keyword>
<evidence type="ECO:0000256" key="4">
    <source>
        <dbReference type="ARBA" id="ARBA00022527"/>
    </source>
</evidence>
<dbReference type="SUPFAM" id="SSF56112">
    <property type="entry name" value="Protein kinase-like (PK-like)"/>
    <property type="match status" value="1"/>
</dbReference>
<feature type="region of interest" description="Disordered" evidence="15">
    <location>
        <begin position="600"/>
        <end position="661"/>
    </location>
</feature>
<dbReference type="InterPro" id="IPR008271">
    <property type="entry name" value="Ser/Thr_kinase_AS"/>
</dbReference>
<evidence type="ECO:0000256" key="1">
    <source>
        <dbReference type="ARBA" id="ARBA00001946"/>
    </source>
</evidence>
<gene>
    <name evidence="17" type="primary">106086043</name>
</gene>
<dbReference type="FunFam" id="1.10.510.10:FF:000119">
    <property type="entry name" value="Putative map kinase-interacting serine/threonine-protein kinase 1"/>
    <property type="match status" value="1"/>
</dbReference>
<feature type="region of interest" description="Disordered" evidence="15">
    <location>
        <begin position="1087"/>
        <end position="1123"/>
    </location>
</feature>
<sequence>MVERILEETTSEDTDIVANNNHGRRIVESSAALTYAGVVINSNRNGGIIDSVRSTTAPSPVIMNANDSNINNNTDSCNPLNQPSGDLNEPSRYSCGDDVSGNESSDAPKLTETERQEKFNRHKEEMQKKKRRKKRTSSWHSSTFQELYKLTGEILGEGAYASVQTCVSIYTDLEYAVKVIDKIPGHARSRVFREVETFRHCEGHPGILQLLEFFEDDDKFYLVFEKINGGALLSRIQEHICFSEHEAALIIKEIALSLDFIHKKGIAHRDLKPENILCVHPDKLCPIKICDFDLGSGITFTADISSPVATPQLLTPVGSAEFMAPEVVNLFVGESNYYDKRCDLWSLGVIAYILLCGYPPFSGNCQQDCGWNRGENCRRCQELLFESIQDGRFYFPDPEWTDVSEEAKDLISGLLVKDAPKRLSAEAVLNHPWIKFSEMDANDSKKMANRRRALLTAGNIRRNKSAREISRFAESAMAVKRVILQHFSMRYDYMMERPNIYQSSQIGDKSLEHVELQPFKAHRSKSRSRPSPLNIQQSINNYANHGSDGANCIPIVPCNKSSRIYNTPSMNFSPLNTHNEEDDDGVMENLEQKHFVEVKWEEKEEEKIKKKKEEDNNQKLSSYWYDNDDDGDQDEKDHGDNGDIKENSHNQPQTKSHGGSTEAEIYLEIEKGSGQQPVVLYEDEDDDIFQKDSWIHDFDYSSDPMVNKDIDSYGQYAHNNGNVVNNNNNNNNNNNKDDDYDDAYHSAANDCNIDLLKDAPEHPLAEDVGVGSELMFISYANKQQRIKKRKKKHMHMHKQQQKQQQQAVNTEILESISDLKAMLPEVIDETGNKIDKINCNDDVKDNKEKDNQVIHGIVVDDAKDDDDDDDYEDEENEIVMENNIKNKQQQRKRKKKKALKKNMKKNVAADLRLAATGGDVVKGIDAVPTVTVPMLNKKPTSSPPLTKKKHANDVYDDDNDANGNGLEVMQKKTTSPTTSILKTSSNNRNQQPSREKRQDSPVFIPQRCVYFNENDDAYHNYDAELEDADEEEDDDDDDDMDSNEDDMLVGGVKELKLNVIKRPVVNASGSADDEEGIFKKPIQFQAYSRQQRQKTHKQQQNQAQQQKQQQQGHNNKRYITNKTQQVATKPLENWRERNNNQQQQQQQHQTNALKNFKNLDNHAYRNNNNNNNNGNKYRSNTGAAVVGGGYAGHQENGNFPRCGSQQQQISNRCNPYMLPSYCYRQQARTNSGGSSGGGTPPSDNEYQVFGHKFSPPSSGGSGGGGDNSEIRNWRNDCIYASVRNQPSSNPQGSPQRAYQRKCYSEESQMVPMYRGNYQHQQQQQQPPPQRIGSGRIAFRSENFPGFAIGSYDSSYNSSSPINIGLSPTTESLLLQRRMQRNGGGGGNGYEMALSSSPPYYAQHQQHNQYHAQQHHHLHNFNQRNGKNMMMMNNNSNDYYHHHHHHHNQHHRHQPQQQAAASG</sequence>
<feature type="compositionally biased region" description="Low complexity" evidence="15">
    <location>
        <begin position="64"/>
        <end position="78"/>
    </location>
</feature>
<feature type="compositionally biased region" description="Basic residues" evidence="15">
    <location>
        <begin position="128"/>
        <end position="137"/>
    </location>
</feature>
<keyword evidence="4" id="KW-0723">Serine/threonine-protein kinase</keyword>
<feature type="compositionally biased region" description="Low complexity" evidence="15">
    <location>
        <begin position="719"/>
        <end position="734"/>
    </location>
</feature>
<dbReference type="InterPro" id="IPR000719">
    <property type="entry name" value="Prot_kinase_dom"/>
</dbReference>
<keyword evidence="8" id="KW-0418">Kinase</keyword>
<dbReference type="Proteomes" id="UP000095300">
    <property type="component" value="Unassembled WGS sequence"/>
</dbReference>
<dbReference type="GO" id="GO:0006417">
    <property type="term" value="P:regulation of translation"/>
    <property type="evidence" value="ECO:0007669"/>
    <property type="project" value="UniProtKB-KW"/>
</dbReference>
<keyword evidence="10" id="KW-0460">Magnesium</keyword>
<comment type="cofactor">
    <cofactor evidence="1">
        <name>Mg(2+)</name>
        <dbReference type="ChEBI" id="CHEBI:18420"/>
    </cofactor>
</comment>
<dbReference type="Pfam" id="PF00069">
    <property type="entry name" value="Pkinase"/>
    <property type="match status" value="1"/>
</dbReference>